<keyword evidence="2" id="KW-0539">Nucleus</keyword>
<dbReference type="AlphaFoldDB" id="A0AAD9EFV4"/>
<dbReference type="Pfam" id="PF04082">
    <property type="entry name" value="Fungal_trans"/>
    <property type="match status" value="1"/>
</dbReference>
<dbReference type="GO" id="GO:0000981">
    <property type="term" value="F:DNA-binding transcription factor activity, RNA polymerase II-specific"/>
    <property type="evidence" value="ECO:0007669"/>
    <property type="project" value="InterPro"/>
</dbReference>
<dbReference type="EMBL" id="JAQOWY010000133">
    <property type="protein sequence ID" value="KAK1849854.1"/>
    <property type="molecule type" value="Genomic_DNA"/>
</dbReference>
<protein>
    <submittedName>
        <fullName evidence="5">Fungal specific transcription factor</fullName>
    </submittedName>
</protein>
<dbReference type="PROSITE" id="PS50048">
    <property type="entry name" value="ZN2_CY6_FUNGAL_2"/>
    <property type="match status" value="1"/>
</dbReference>
<feature type="compositionally biased region" description="Polar residues" evidence="3">
    <location>
        <begin position="638"/>
        <end position="649"/>
    </location>
</feature>
<feature type="region of interest" description="Disordered" evidence="3">
    <location>
        <begin position="612"/>
        <end position="655"/>
    </location>
</feature>
<dbReference type="SUPFAM" id="SSF57701">
    <property type="entry name" value="Zn2/Cys6 DNA-binding domain"/>
    <property type="match status" value="1"/>
</dbReference>
<sequence>MSDTVSSGDRRRRFAKACDLCRAKKAKCDGTRPVCSRCQGLQASCNYADVSKPTRRQRLRQRAGQTAAPDLSPITPHHGTIIGRNEVLNPGQRQRPSSSAQLSSSSRSERVGSVSPTEATPSEDPSKSGRDSLMGAGRDLRYFGSSSAISLLRAQPVPVELPTTREKAARPDSEAGPWSLWTHPKLQGVFERKLHCPLPPWTEALSLVNAFFEHEHMALPLFHPPAFIALLGQQYSVETESSPAWWTAFNAVLAISHRKRVEEGTSTDKELMWSYAANALDTVLDILLRATQLMSVQALLTLAWFFLGTPNPQPSFMLVANAIRLAHSIGLHRKNCGTSLSPLERATRINVFWLAFSLDRELSLRTGRPPAQDFGDFDVDLPDLQLQPDFTNSSSMPASSKVFSAGTRLAVIQAKLYSEIYLSEGLEPVDIKRKTTDLHRDLEEWRLSFALCPNLQRYPELTKQASVLRLNYTYHHTVILVHRAQSDLEWKRSSNSERPRTPSSKSIERSLEAARSILNIASFVSGTWRSFLWDVIPINVTAIIILSLRLRRRPGVSTATDDLDLICDGVRRLMSLEHEETESYLRPVTTACLGVYNAAIKAVRSHVTGTAENLDIDPERPVTGLNGTQADSERRTSSLRNSLQTTPRATSPFRFEPEPDLVIDAQTPLVHTNFISWDQTMTDREIVPWEFEYLLGDNSFDPLG</sequence>
<evidence type="ECO:0000256" key="2">
    <source>
        <dbReference type="ARBA" id="ARBA00023242"/>
    </source>
</evidence>
<dbReference type="PANTHER" id="PTHR46910">
    <property type="entry name" value="TRANSCRIPTION FACTOR PDR1"/>
    <property type="match status" value="1"/>
</dbReference>
<dbReference type="InterPro" id="IPR036864">
    <property type="entry name" value="Zn2-C6_fun-type_DNA-bd_sf"/>
</dbReference>
<evidence type="ECO:0000259" key="4">
    <source>
        <dbReference type="PROSITE" id="PS50048"/>
    </source>
</evidence>
<dbReference type="GO" id="GO:0003677">
    <property type="term" value="F:DNA binding"/>
    <property type="evidence" value="ECO:0007669"/>
    <property type="project" value="InterPro"/>
</dbReference>
<keyword evidence="6" id="KW-1185">Reference proteome</keyword>
<dbReference type="GO" id="GO:0006351">
    <property type="term" value="P:DNA-templated transcription"/>
    <property type="evidence" value="ECO:0007669"/>
    <property type="project" value="InterPro"/>
</dbReference>
<name>A0AAD9EFV4_9PEZI</name>
<dbReference type="GO" id="GO:0008270">
    <property type="term" value="F:zinc ion binding"/>
    <property type="evidence" value="ECO:0007669"/>
    <property type="project" value="InterPro"/>
</dbReference>
<dbReference type="Pfam" id="PF00172">
    <property type="entry name" value="Zn_clus"/>
    <property type="match status" value="1"/>
</dbReference>
<feature type="region of interest" description="Disordered" evidence="3">
    <location>
        <begin position="52"/>
        <end position="137"/>
    </location>
</feature>
<dbReference type="CDD" id="cd00067">
    <property type="entry name" value="GAL4"/>
    <property type="match status" value="1"/>
</dbReference>
<dbReference type="InterPro" id="IPR007219">
    <property type="entry name" value="XnlR_reg_dom"/>
</dbReference>
<accession>A0AAD9EFV4</accession>
<dbReference type="CDD" id="cd12148">
    <property type="entry name" value="fungal_TF_MHR"/>
    <property type="match status" value="1"/>
</dbReference>
<feature type="compositionally biased region" description="Low complexity" evidence="3">
    <location>
        <begin position="92"/>
        <end position="115"/>
    </location>
</feature>
<dbReference type="InterPro" id="IPR001138">
    <property type="entry name" value="Zn2Cys6_DnaBD"/>
</dbReference>
<comment type="caution">
    <text evidence="5">The sequence shown here is derived from an EMBL/GenBank/DDBJ whole genome shotgun (WGS) entry which is preliminary data.</text>
</comment>
<dbReference type="InterPro" id="IPR050987">
    <property type="entry name" value="AtrR-like"/>
</dbReference>
<evidence type="ECO:0000313" key="6">
    <source>
        <dbReference type="Proteomes" id="UP001243330"/>
    </source>
</evidence>
<dbReference type="PROSITE" id="PS00463">
    <property type="entry name" value="ZN2_CY6_FUNGAL_1"/>
    <property type="match status" value="1"/>
</dbReference>
<gene>
    <name evidence="5" type="ORF">CCHR01_07502</name>
</gene>
<reference evidence="5" key="1">
    <citation type="submission" date="2023-01" db="EMBL/GenBank/DDBJ databases">
        <title>Colletotrichum chrysophilum M932 genome sequence.</title>
        <authorList>
            <person name="Baroncelli R."/>
        </authorList>
    </citation>
    <scope>NUCLEOTIDE SEQUENCE</scope>
    <source>
        <strain evidence="5">M932</strain>
    </source>
</reference>
<organism evidence="5 6">
    <name type="scientific">Colletotrichum chrysophilum</name>
    <dbReference type="NCBI Taxonomy" id="1836956"/>
    <lineage>
        <taxon>Eukaryota</taxon>
        <taxon>Fungi</taxon>
        <taxon>Dikarya</taxon>
        <taxon>Ascomycota</taxon>
        <taxon>Pezizomycotina</taxon>
        <taxon>Sordariomycetes</taxon>
        <taxon>Hypocreomycetidae</taxon>
        <taxon>Glomerellales</taxon>
        <taxon>Glomerellaceae</taxon>
        <taxon>Colletotrichum</taxon>
        <taxon>Colletotrichum gloeosporioides species complex</taxon>
    </lineage>
</organism>
<dbReference type="PANTHER" id="PTHR46910:SF25">
    <property type="entry name" value="ABC-TRANSPORTER-REGULATING TRANSCRIPTION FACTOR"/>
    <property type="match status" value="1"/>
</dbReference>
<proteinExistence type="predicted"/>
<evidence type="ECO:0000313" key="5">
    <source>
        <dbReference type="EMBL" id="KAK1849854.1"/>
    </source>
</evidence>
<dbReference type="SMART" id="SM00906">
    <property type="entry name" value="Fungal_trans"/>
    <property type="match status" value="1"/>
</dbReference>
<feature type="domain" description="Zn(2)-C6 fungal-type" evidence="4">
    <location>
        <begin position="17"/>
        <end position="47"/>
    </location>
</feature>
<keyword evidence="1" id="KW-0479">Metal-binding</keyword>
<evidence type="ECO:0000256" key="3">
    <source>
        <dbReference type="SAM" id="MobiDB-lite"/>
    </source>
</evidence>
<dbReference type="Gene3D" id="4.10.240.10">
    <property type="entry name" value="Zn(2)-C6 fungal-type DNA-binding domain"/>
    <property type="match status" value="1"/>
</dbReference>
<dbReference type="SMART" id="SM00066">
    <property type="entry name" value="GAL4"/>
    <property type="match status" value="1"/>
</dbReference>
<evidence type="ECO:0000256" key="1">
    <source>
        <dbReference type="ARBA" id="ARBA00022723"/>
    </source>
</evidence>
<dbReference type="Proteomes" id="UP001243330">
    <property type="component" value="Unassembled WGS sequence"/>
</dbReference>